<dbReference type="EMBL" id="JAOL01000026">
    <property type="protein sequence ID" value="EUA94008.1"/>
    <property type="molecule type" value="Genomic_DNA"/>
</dbReference>
<organism evidence="1 2">
    <name type="scientific">Mycobacterium ulcerans str. Harvey</name>
    <dbReference type="NCBI Taxonomy" id="1299332"/>
    <lineage>
        <taxon>Bacteria</taxon>
        <taxon>Bacillati</taxon>
        <taxon>Actinomycetota</taxon>
        <taxon>Actinomycetes</taxon>
        <taxon>Mycobacteriales</taxon>
        <taxon>Mycobacteriaceae</taxon>
        <taxon>Mycobacterium</taxon>
        <taxon>Mycobacterium ulcerans group</taxon>
    </lineage>
</organism>
<name>A0ABN0RA20_MYCUL</name>
<gene>
    <name evidence="1" type="ORF">I551_8737</name>
</gene>
<comment type="caution">
    <text evidence="1">The sequence shown here is derived from an EMBL/GenBank/DDBJ whole genome shotgun (WGS) entry which is preliminary data.</text>
</comment>
<evidence type="ECO:0000313" key="1">
    <source>
        <dbReference type="EMBL" id="EUA94008.1"/>
    </source>
</evidence>
<proteinExistence type="predicted"/>
<sequence>MGGMGDRRPFVGALTLEMPTESDNEVLSWIASERRRSTSASAACR</sequence>
<reference evidence="1 2" key="1">
    <citation type="submission" date="2014-01" db="EMBL/GenBank/DDBJ databases">
        <authorList>
            <person name="Dobos K."/>
            <person name="Lenaerts A."/>
            <person name="Ordway D."/>
            <person name="DeGroote M.A."/>
            <person name="Parker T."/>
            <person name="Sizemore C."/>
            <person name="Tallon L.J."/>
            <person name="Sadzewicz L.K."/>
            <person name="Sengamalay N."/>
            <person name="Fraser C.M."/>
            <person name="Hine E."/>
            <person name="Shefchek K.A."/>
            <person name="Das S.P."/>
            <person name="Tettelin H."/>
        </authorList>
    </citation>
    <scope>NUCLEOTIDE SEQUENCE [LARGE SCALE GENOMIC DNA]</scope>
    <source>
        <strain evidence="1 2">Harvey</strain>
    </source>
</reference>
<dbReference type="Proteomes" id="UP000020681">
    <property type="component" value="Unassembled WGS sequence"/>
</dbReference>
<keyword evidence="2" id="KW-1185">Reference proteome</keyword>
<accession>A0ABN0RA20</accession>
<evidence type="ECO:0000313" key="2">
    <source>
        <dbReference type="Proteomes" id="UP000020681"/>
    </source>
</evidence>
<protein>
    <submittedName>
        <fullName evidence="1">Glycosyltransferase B</fullName>
    </submittedName>
</protein>